<dbReference type="InterPro" id="IPR050490">
    <property type="entry name" value="Bact_solute-bd_prot1"/>
</dbReference>
<proteinExistence type="predicted"/>
<dbReference type="Gene3D" id="3.40.190.10">
    <property type="entry name" value="Periplasmic binding protein-like II"/>
    <property type="match status" value="2"/>
</dbReference>
<evidence type="ECO:0000313" key="4">
    <source>
        <dbReference type="Proteomes" id="UP001157114"/>
    </source>
</evidence>
<dbReference type="SUPFAM" id="SSF53850">
    <property type="entry name" value="Periplasmic binding protein-like II"/>
    <property type="match status" value="1"/>
</dbReference>
<dbReference type="PANTHER" id="PTHR43649">
    <property type="entry name" value="ARABINOSE-BINDING PROTEIN-RELATED"/>
    <property type="match status" value="1"/>
</dbReference>
<comment type="caution">
    <text evidence="3">The sequence shown here is derived from an EMBL/GenBank/DDBJ whole genome shotgun (WGS) entry which is preliminary data.</text>
</comment>
<dbReference type="PROSITE" id="PS51257">
    <property type="entry name" value="PROKAR_LIPOPROTEIN"/>
    <property type="match status" value="1"/>
</dbReference>
<dbReference type="EMBL" id="BSSQ01000003">
    <property type="protein sequence ID" value="GLX66425.1"/>
    <property type="molecule type" value="Genomic_DNA"/>
</dbReference>
<accession>A0ABQ6G814</accession>
<sequence>MNQISKWSSLALSTTLVAGMLAGCGSNNDGNNEANSPSANAGNNATNTESAAPEDTSPLTLSYYSEDPSPNWANMQDEIGKTLTEKTGITLDAEFAVGDAVQKSSLIAASGEYPDLISAKQSIAKFVDAGAVLDLTDLIDKYAPHLKKLFEGNMSRLRYSDDDHAIYVIPSYNGIGQQYFNAGGGFELQHRVVKELGYPQIKTVADYEKAIKDYLALHPKDENGNPNIGLTLNADDWHMYISVTNPAFFATGGSDDGEFNIDVDTQKVTYHFRRPEEKDYFKWLNHMNAEGLLDPESFVQKYDQYKAKIASGRVLGLIDQDWDYGDGEKALKAEGKFDQGYGHYPVTMSADIKEASFWPTGFMAGSGVAISKDNPDPVRTIKFLDYLASDEGQVLMNWGIEGKQYNVVDGKRVIPEDVNNRKINDAVNFTKETGIGLYNLLSGHYGDGVKDPSGNYYTTNFPEQIVAGFNDVEKEVLKAYNATTWKDLFPKEEEFKVKPWGAAWNIPIPGDSEAVVIEKKLTDITWKRIPEAILAKPADFDKIWDAYQQELVKADVEKAEKIREDLVKARVKLWNE</sequence>
<dbReference type="Pfam" id="PF01547">
    <property type="entry name" value="SBP_bac_1"/>
    <property type="match status" value="1"/>
</dbReference>
<feature type="region of interest" description="Disordered" evidence="1">
    <location>
        <begin position="28"/>
        <end position="67"/>
    </location>
</feature>
<gene>
    <name evidence="3" type="ORF">MU1_07690</name>
</gene>
<dbReference type="PANTHER" id="PTHR43649:SF12">
    <property type="entry name" value="DIACETYLCHITOBIOSE BINDING PROTEIN DASA"/>
    <property type="match status" value="1"/>
</dbReference>
<dbReference type="Proteomes" id="UP001157114">
    <property type="component" value="Unassembled WGS sequence"/>
</dbReference>
<feature type="signal peptide" evidence="2">
    <location>
        <begin position="1"/>
        <end position="22"/>
    </location>
</feature>
<dbReference type="RefSeq" id="WP_284237123.1">
    <property type="nucleotide sequence ID" value="NZ_BSSQ01000003.1"/>
</dbReference>
<feature type="chain" id="PRO_5047441989" evidence="2">
    <location>
        <begin position="23"/>
        <end position="576"/>
    </location>
</feature>
<dbReference type="InterPro" id="IPR006059">
    <property type="entry name" value="SBP"/>
</dbReference>
<name>A0ABQ6G814_9BACL</name>
<reference evidence="3 4" key="1">
    <citation type="submission" date="2023-03" db="EMBL/GenBank/DDBJ databases">
        <title>Draft genome sequence of the bacteria which degrade cell wall of Tricholomamatutake.</title>
        <authorList>
            <person name="Konishi Y."/>
            <person name="Fukuta Y."/>
            <person name="Shirasaka N."/>
        </authorList>
    </citation>
    <scope>NUCLEOTIDE SEQUENCE [LARGE SCALE GENOMIC DNA]</scope>
    <source>
        <strain evidence="4">mu1</strain>
    </source>
</reference>
<keyword evidence="2" id="KW-0732">Signal</keyword>
<evidence type="ECO:0000256" key="2">
    <source>
        <dbReference type="SAM" id="SignalP"/>
    </source>
</evidence>
<keyword evidence="4" id="KW-1185">Reference proteome</keyword>
<organism evidence="3 4">
    <name type="scientific">Paenibacillus glycanilyticus</name>
    <dbReference type="NCBI Taxonomy" id="126569"/>
    <lineage>
        <taxon>Bacteria</taxon>
        <taxon>Bacillati</taxon>
        <taxon>Bacillota</taxon>
        <taxon>Bacilli</taxon>
        <taxon>Bacillales</taxon>
        <taxon>Paenibacillaceae</taxon>
        <taxon>Paenibacillus</taxon>
    </lineage>
</organism>
<protein>
    <submittedName>
        <fullName evidence="3">ABC transporter substrate-binding protein</fullName>
    </submittedName>
</protein>
<evidence type="ECO:0000256" key="1">
    <source>
        <dbReference type="SAM" id="MobiDB-lite"/>
    </source>
</evidence>
<feature type="compositionally biased region" description="Low complexity" evidence="1">
    <location>
        <begin position="30"/>
        <end position="51"/>
    </location>
</feature>
<evidence type="ECO:0000313" key="3">
    <source>
        <dbReference type="EMBL" id="GLX66425.1"/>
    </source>
</evidence>
<dbReference type="CDD" id="cd13582">
    <property type="entry name" value="PBP2_AlgQ_like_3"/>
    <property type="match status" value="1"/>
</dbReference>